<evidence type="ECO:0000256" key="3">
    <source>
        <dbReference type="ARBA" id="ARBA00022801"/>
    </source>
</evidence>
<sequence length="889" mass="86778">MVHRQLSRMLTVAATTVAATGAVVVGVAPSMASAATACVTPDLYAHQTVTPANASGGADVAAAQFGAAVVVADFNKDGFADVAVGAPADKVGTVASGTVTIFNGSAAGLSATGKRLTQTNIASGNEAGDKFGASLAAGDFNKDGYADLAVGIPGEALGTAAGSGAIAVFPGSAGGLNTGTAYGQTTGGNSDEAGDAFGTALAAGDLNGDGYADLAIGTPGEAPNGGTVHGGATYVYKGSSTGIVRGWSVDQSDATGANEAGDRFGAALAIGNVTGDSHADLVVGAPGEAPGSDPAAGGIYIIPGSSTGKATGFGRNEVSDGGTNEAGDAFGSALAVGDFDRDGFADIAVGIPGKASGASAAAGSAAIFPGVSSQLAAGYTIDESATGEAIGAGDAFGSVLSTGDVDQDGYADLLVGAPGKAYGSAPAAGAAYLFDGGARQAGSTRGLNLGRRLAQTDVGESNETHDAFGAGVALGDITGDGNADAVIGSPGEAPTGQPASGTVVQLTNLAPRPAAAVRRQNFTPTVAMQATPNGGSAGTIEYAYTDNIGQLVHGHRVDLGNTLSTQWTVISGDLAFAGAPALAEQADGKLVMVAHNTDGTIAVNTETSTNPPVWGGWTDPAGPMASHPGIARQADGTLVAFAVDAGGVLWALPEIAANGGYASWVSLGVGGLSGTPVVVPDSNGLQVFALTPAGAVTTALYANRTVSGCTTLAGSGFTGQPSVVAYPGSRLAIFARAADGSIQTMTQDDATGTFPDTWDTIGTFTAAGPPAALLSPSTGKAELVARDADGTIWNTGETVQGSGVWRNWTNVTAAGDVASTDPTVFRYSDSVHLTWAFVFRNSDNVSREYEAVSVGIGPQAARAAAATTKFTGRTLPAAPAAGPAGGGLG</sequence>
<protein>
    <recommendedName>
        <fullName evidence="6">PLL-like beta propeller domain-containing protein</fullName>
    </recommendedName>
</protein>
<feature type="signal peptide" evidence="5">
    <location>
        <begin position="1"/>
        <end position="34"/>
    </location>
</feature>
<dbReference type="InterPro" id="IPR013519">
    <property type="entry name" value="Int_alpha_beta-p"/>
</dbReference>
<name>A0ABP9RL31_9ACTN</name>
<comment type="caution">
    <text evidence="7">The sequence shown here is derived from an EMBL/GenBank/DDBJ whole genome shotgun (WGS) entry which is preliminary data.</text>
</comment>
<dbReference type="SUPFAM" id="SSF69318">
    <property type="entry name" value="Integrin alpha N-terminal domain"/>
    <property type="match status" value="2"/>
</dbReference>
<dbReference type="Gene3D" id="2.130.10.130">
    <property type="entry name" value="Integrin alpha, N-terminal"/>
    <property type="match status" value="3"/>
</dbReference>
<dbReference type="InterPro" id="IPR058502">
    <property type="entry name" value="PLL-like_beta-prop"/>
</dbReference>
<keyword evidence="4" id="KW-0325">Glycoprotein</keyword>
<dbReference type="PRINTS" id="PR01185">
    <property type="entry name" value="INTEGRINA"/>
</dbReference>
<evidence type="ECO:0000313" key="7">
    <source>
        <dbReference type="EMBL" id="GAA5178870.1"/>
    </source>
</evidence>
<feature type="domain" description="PLL-like beta propeller" evidence="6">
    <location>
        <begin position="565"/>
        <end position="694"/>
    </location>
</feature>
<dbReference type="Proteomes" id="UP001501570">
    <property type="component" value="Unassembled WGS sequence"/>
</dbReference>
<gene>
    <name evidence="7" type="ORF">GCM10023322_07060</name>
</gene>
<evidence type="ECO:0000256" key="1">
    <source>
        <dbReference type="ARBA" id="ARBA00022729"/>
    </source>
</evidence>
<keyword evidence="8" id="KW-1185">Reference proteome</keyword>
<evidence type="ECO:0000313" key="8">
    <source>
        <dbReference type="Proteomes" id="UP001501570"/>
    </source>
</evidence>
<dbReference type="SUPFAM" id="SSF89372">
    <property type="entry name" value="Fucose-specific lectin"/>
    <property type="match status" value="1"/>
</dbReference>
<evidence type="ECO:0000256" key="4">
    <source>
        <dbReference type="ARBA" id="ARBA00023180"/>
    </source>
</evidence>
<dbReference type="SMART" id="SM00191">
    <property type="entry name" value="Int_alpha"/>
    <property type="match status" value="7"/>
</dbReference>
<dbReference type="PANTHER" id="PTHR23221:SF7">
    <property type="entry name" value="PHOSPHATIDYLINOSITOL-GLYCAN-SPECIFIC PHOSPHOLIPASE D"/>
    <property type="match status" value="1"/>
</dbReference>
<feature type="domain" description="PLL-like beta propeller" evidence="6">
    <location>
        <begin position="703"/>
        <end position="847"/>
    </location>
</feature>
<keyword evidence="1 5" id="KW-0732">Signal</keyword>
<proteinExistence type="predicted"/>
<keyword evidence="2" id="KW-0677">Repeat</keyword>
<dbReference type="EMBL" id="BAABJQ010000002">
    <property type="protein sequence ID" value="GAA5178870.1"/>
    <property type="molecule type" value="Genomic_DNA"/>
</dbReference>
<dbReference type="PROSITE" id="PS51470">
    <property type="entry name" value="FG_GAP"/>
    <property type="match status" value="6"/>
</dbReference>
<dbReference type="InterPro" id="IPR028994">
    <property type="entry name" value="Integrin_alpha_N"/>
</dbReference>
<feature type="chain" id="PRO_5045353396" description="PLL-like beta propeller domain-containing protein" evidence="5">
    <location>
        <begin position="35"/>
        <end position="889"/>
    </location>
</feature>
<dbReference type="PANTHER" id="PTHR23221">
    <property type="entry name" value="GLYCOSYLPHOSPHATIDYLINOSITOL PHOSPHOLIPASE D"/>
    <property type="match status" value="1"/>
</dbReference>
<keyword evidence="3" id="KW-0378">Hydrolase</keyword>
<dbReference type="InterPro" id="IPR013517">
    <property type="entry name" value="FG-GAP"/>
</dbReference>
<accession>A0ABP9RL31</accession>
<evidence type="ECO:0000256" key="5">
    <source>
        <dbReference type="SAM" id="SignalP"/>
    </source>
</evidence>
<organism evidence="7 8">
    <name type="scientific">Rugosimonospora acidiphila</name>
    <dbReference type="NCBI Taxonomy" id="556531"/>
    <lineage>
        <taxon>Bacteria</taxon>
        <taxon>Bacillati</taxon>
        <taxon>Actinomycetota</taxon>
        <taxon>Actinomycetes</taxon>
        <taxon>Micromonosporales</taxon>
        <taxon>Micromonosporaceae</taxon>
        <taxon>Rugosimonospora</taxon>
    </lineage>
</organism>
<evidence type="ECO:0000256" key="2">
    <source>
        <dbReference type="ARBA" id="ARBA00022737"/>
    </source>
</evidence>
<dbReference type="Pfam" id="PF26607">
    <property type="entry name" value="DUF8189"/>
    <property type="match status" value="2"/>
</dbReference>
<dbReference type="Pfam" id="PF01839">
    <property type="entry name" value="FG-GAP"/>
    <property type="match status" value="7"/>
</dbReference>
<evidence type="ECO:0000259" key="6">
    <source>
        <dbReference type="Pfam" id="PF26607"/>
    </source>
</evidence>
<reference evidence="8" key="1">
    <citation type="journal article" date="2019" name="Int. J. Syst. Evol. Microbiol.">
        <title>The Global Catalogue of Microorganisms (GCM) 10K type strain sequencing project: providing services to taxonomists for standard genome sequencing and annotation.</title>
        <authorList>
            <consortium name="The Broad Institute Genomics Platform"/>
            <consortium name="The Broad Institute Genome Sequencing Center for Infectious Disease"/>
            <person name="Wu L."/>
            <person name="Ma J."/>
        </authorList>
    </citation>
    <scope>NUCLEOTIDE SEQUENCE [LARGE SCALE GENOMIC DNA]</scope>
    <source>
        <strain evidence="8">JCM 18304</strain>
    </source>
</reference>
<dbReference type="InterPro" id="IPR000413">
    <property type="entry name" value="Integrin_alpha"/>
</dbReference>